<evidence type="ECO:0000313" key="1">
    <source>
        <dbReference type="EMBL" id="EPA05330.1"/>
    </source>
</evidence>
<comment type="caution">
    <text evidence="1">The sequence shown here is derived from an EMBL/GenBank/DDBJ whole genome shotgun (WGS) entry which is preliminary data.</text>
</comment>
<dbReference type="Proteomes" id="UP000014065">
    <property type="component" value="Unassembled WGS sequence"/>
</dbReference>
<protein>
    <submittedName>
        <fullName evidence="1">Uncharacterized protein</fullName>
    </submittedName>
</protein>
<accession>S2E1W5</accession>
<organism evidence="1 2">
    <name type="scientific">Candidatus Nitrosarchaeum limnium BG20</name>
    <dbReference type="NCBI Taxonomy" id="859192"/>
    <lineage>
        <taxon>Archaea</taxon>
        <taxon>Nitrososphaerota</taxon>
        <taxon>Nitrososphaeria</taxon>
        <taxon>Nitrosopumilales</taxon>
        <taxon>Nitrosopumilaceae</taxon>
        <taxon>Nitrosarchaeum</taxon>
    </lineage>
</organism>
<gene>
    <name evidence="1" type="ORF">BG20_I0172</name>
</gene>
<sequence>MKIPRIFGMVKLSLEGEKVYKYLKSILIKRIFDIKKFNLSLR</sequence>
<dbReference type="AlphaFoldDB" id="S2E1W5"/>
<evidence type="ECO:0000313" key="2">
    <source>
        <dbReference type="Proteomes" id="UP000014065"/>
    </source>
</evidence>
<dbReference type="EMBL" id="AHJG01000193">
    <property type="protein sequence ID" value="EPA05330.1"/>
    <property type="molecule type" value="Genomic_DNA"/>
</dbReference>
<keyword evidence="2" id="KW-1185">Reference proteome</keyword>
<name>S2E1W5_9ARCH</name>
<proteinExistence type="predicted"/>
<reference evidence="1 2" key="1">
    <citation type="journal article" date="2012" name="J. Bacteriol.">
        <title>Genome Sequence of "Candidatus Nitrosoarchaeum limnia" BG20, a Low-Salinity Ammonia-Oxidizing Archaeon from the San Francisco Bay Estuary.</title>
        <authorList>
            <person name="Mosier A.C."/>
            <person name="Allen E.E."/>
            <person name="Kim M."/>
            <person name="Ferriera S."/>
            <person name="Francis C.A."/>
        </authorList>
    </citation>
    <scope>NUCLEOTIDE SEQUENCE [LARGE SCALE GENOMIC DNA]</scope>
    <source>
        <strain evidence="1 2">BG20</strain>
    </source>
</reference>